<organism evidence="1 2">
    <name type="scientific">Limisphaera ngatamarikiensis</name>
    <dbReference type="NCBI Taxonomy" id="1324935"/>
    <lineage>
        <taxon>Bacteria</taxon>
        <taxon>Pseudomonadati</taxon>
        <taxon>Verrucomicrobiota</taxon>
        <taxon>Verrucomicrobiia</taxon>
        <taxon>Limisphaerales</taxon>
        <taxon>Limisphaeraceae</taxon>
        <taxon>Limisphaera</taxon>
    </lineage>
</organism>
<evidence type="ECO:0000313" key="2">
    <source>
        <dbReference type="Proteomes" id="UP000477311"/>
    </source>
</evidence>
<evidence type="ECO:0000313" key="1">
    <source>
        <dbReference type="EMBL" id="NGO39657.1"/>
    </source>
</evidence>
<keyword evidence="2" id="KW-1185">Reference proteome</keyword>
<sequence length="153" mass="17255">MQVRPIVSAFVAFILVALALVPGRLGKDKYNLVNWPDGEHDRYAIEVVRPRISYVVIPDVKALQTANHFIVGKAHWKYLDGFFTNSSGVPITNEVWFVLDKRKRYPKCYAFLSIEKGSWIAYCISNNVPTNIVEVEEFISSRSSLRGGGVPPL</sequence>
<name>A0A6M1RQI6_9BACT</name>
<accession>A0A6M1RQI6</accession>
<dbReference type="EMBL" id="JAAKYA010000065">
    <property type="protein sequence ID" value="NGO39657.1"/>
    <property type="molecule type" value="Genomic_DNA"/>
</dbReference>
<proteinExistence type="predicted"/>
<gene>
    <name evidence="1" type="ORF">G4L39_09655</name>
</gene>
<comment type="caution">
    <text evidence="1">The sequence shown here is derived from an EMBL/GenBank/DDBJ whole genome shotgun (WGS) entry which is preliminary data.</text>
</comment>
<dbReference type="Proteomes" id="UP000477311">
    <property type="component" value="Unassembled WGS sequence"/>
</dbReference>
<dbReference type="AlphaFoldDB" id="A0A6M1RQI6"/>
<protein>
    <submittedName>
        <fullName evidence="1">Uncharacterized protein</fullName>
    </submittedName>
</protein>
<dbReference type="RefSeq" id="WP_165107812.1">
    <property type="nucleotide sequence ID" value="NZ_JAAKYA010000065.1"/>
</dbReference>
<reference evidence="1 2" key="1">
    <citation type="submission" date="2020-02" db="EMBL/GenBank/DDBJ databases">
        <title>Draft genome sequence of Limisphaera ngatamarikiensis NGM72.4T, a thermophilic Verrucomicrobia grouped in subdivision 3.</title>
        <authorList>
            <person name="Carere C.R."/>
            <person name="Steen J."/>
            <person name="Hugenholtz P."/>
            <person name="Stott M.B."/>
        </authorList>
    </citation>
    <scope>NUCLEOTIDE SEQUENCE [LARGE SCALE GENOMIC DNA]</scope>
    <source>
        <strain evidence="1 2">NGM72.4</strain>
    </source>
</reference>